<organism evidence="1 2">
    <name type="scientific">Variovorax rhizosphaerae</name>
    <dbReference type="NCBI Taxonomy" id="1836200"/>
    <lineage>
        <taxon>Bacteria</taxon>
        <taxon>Pseudomonadati</taxon>
        <taxon>Pseudomonadota</taxon>
        <taxon>Betaproteobacteria</taxon>
        <taxon>Burkholderiales</taxon>
        <taxon>Comamonadaceae</taxon>
        <taxon>Variovorax</taxon>
    </lineage>
</organism>
<proteinExistence type="predicted"/>
<dbReference type="Proteomes" id="UP001385892">
    <property type="component" value="Unassembled WGS sequence"/>
</dbReference>
<name>A0ABU8WY83_9BURK</name>
<sequence>MTTATQDLLLLLRQRHSAIVHAEQASQDIGGQPSMTQRADETLRDSGDRLCFNSSHEICTTREYGHKADAVAAMSPPLARIDMASRLRALHVASQSMGVCIRRRLEPVGFEASRQGTCL</sequence>
<evidence type="ECO:0000313" key="1">
    <source>
        <dbReference type="EMBL" id="MEJ8852491.1"/>
    </source>
</evidence>
<dbReference type="RefSeq" id="WP_340348437.1">
    <property type="nucleotide sequence ID" value="NZ_JBBKZT010000043.1"/>
</dbReference>
<protein>
    <submittedName>
        <fullName evidence="1">Uncharacterized protein</fullName>
    </submittedName>
</protein>
<gene>
    <name evidence="1" type="ORF">WKW82_38135</name>
</gene>
<evidence type="ECO:0000313" key="2">
    <source>
        <dbReference type="Proteomes" id="UP001385892"/>
    </source>
</evidence>
<reference evidence="1 2" key="1">
    <citation type="submission" date="2024-03" db="EMBL/GenBank/DDBJ databases">
        <title>Novel species of the genus Variovorax.</title>
        <authorList>
            <person name="Liu Q."/>
            <person name="Xin Y.-H."/>
        </authorList>
    </citation>
    <scope>NUCLEOTIDE SEQUENCE [LARGE SCALE GENOMIC DNA]</scope>
    <source>
        <strain evidence="1 2">KACC 18900</strain>
    </source>
</reference>
<accession>A0ABU8WY83</accession>
<dbReference type="EMBL" id="JBBKZT010000043">
    <property type="protein sequence ID" value="MEJ8852491.1"/>
    <property type="molecule type" value="Genomic_DNA"/>
</dbReference>
<keyword evidence="2" id="KW-1185">Reference proteome</keyword>
<comment type="caution">
    <text evidence="1">The sequence shown here is derived from an EMBL/GenBank/DDBJ whole genome shotgun (WGS) entry which is preliminary data.</text>
</comment>